<accession>A0A2P2KRS4</accession>
<reference evidence="1" key="1">
    <citation type="submission" date="2018-02" db="EMBL/GenBank/DDBJ databases">
        <title>Rhizophora mucronata_Transcriptome.</title>
        <authorList>
            <person name="Meera S.P."/>
            <person name="Sreeshan A."/>
            <person name="Augustine A."/>
        </authorList>
    </citation>
    <scope>NUCLEOTIDE SEQUENCE</scope>
    <source>
        <tissue evidence="1">Leaf</tissue>
    </source>
</reference>
<organism evidence="1">
    <name type="scientific">Rhizophora mucronata</name>
    <name type="common">Asiatic mangrove</name>
    <dbReference type="NCBI Taxonomy" id="61149"/>
    <lineage>
        <taxon>Eukaryota</taxon>
        <taxon>Viridiplantae</taxon>
        <taxon>Streptophyta</taxon>
        <taxon>Embryophyta</taxon>
        <taxon>Tracheophyta</taxon>
        <taxon>Spermatophyta</taxon>
        <taxon>Magnoliopsida</taxon>
        <taxon>eudicotyledons</taxon>
        <taxon>Gunneridae</taxon>
        <taxon>Pentapetalae</taxon>
        <taxon>rosids</taxon>
        <taxon>fabids</taxon>
        <taxon>Malpighiales</taxon>
        <taxon>Rhizophoraceae</taxon>
        <taxon>Rhizophora</taxon>
    </lineage>
</organism>
<protein>
    <submittedName>
        <fullName evidence="1">Uncharacterized protein MANES_11G069200</fullName>
    </submittedName>
</protein>
<evidence type="ECO:0000313" key="1">
    <source>
        <dbReference type="EMBL" id="MBX08420.1"/>
    </source>
</evidence>
<dbReference type="AlphaFoldDB" id="A0A2P2KRS4"/>
<sequence length="50" mass="5703">MGRRWMVELWMASLPCLQRESFGDLEKDQVLVSHNYQSKLQAAVASSSMS</sequence>
<proteinExistence type="predicted"/>
<name>A0A2P2KRS4_RHIMU</name>
<dbReference type="EMBL" id="GGEC01027936">
    <property type="protein sequence ID" value="MBX08420.1"/>
    <property type="molecule type" value="Transcribed_RNA"/>
</dbReference>